<evidence type="ECO:0008006" key="4">
    <source>
        <dbReference type="Google" id="ProtNLM"/>
    </source>
</evidence>
<feature type="compositionally biased region" description="Polar residues" evidence="1">
    <location>
        <begin position="44"/>
        <end position="59"/>
    </location>
</feature>
<feature type="compositionally biased region" description="Polar residues" evidence="1">
    <location>
        <begin position="69"/>
        <end position="80"/>
    </location>
</feature>
<accession>A0A8K0JIE6</accession>
<keyword evidence="3" id="KW-1185">Reference proteome</keyword>
<feature type="compositionally biased region" description="Polar residues" evidence="1">
    <location>
        <begin position="111"/>
        <end position="139"/>
    </location>
</feature>
<dbReference type="EMBL" id="JABELV010000111">
    <property type="protein sequence ID" value="KAG7530678.1"/>
    <property type="molecule type" value="Genomic_DNA"/>
</dbReference>
<feature type="region of interest" description="Disordered" evidence="1">
    <location>
        <begin position="559"/>
        <end position="669"/>
    </location>
</feature>
<organism evidence="2 3">
    <name type="scientific">Filobasidium floriforme</name>
    <dbReference type="NCBI Taxonomy" id="5210"/>
    <lineage>
        <taxon>Eukaryota</taxon>
        <taxon>Fungi</taxon>
        <taxon>Dikarya</taxon>
        <taxon>Basidiomycota</taxon>
        <taxon>Agaricomycotina</taxon>
        <taxon>Tremellomycetes</taxon>
        <taxon>Filobasidiales</taxon>
        <taxon>Filobasidiaceae</taxon>
        <taxon>Filobasidium</taxon>
    </lineage>
</organism>
<feature type="region of interest" description="Disordered" evidence="1">
    <location>
        <begin position="1"/>
        <end position="27"/>
    </location>
</feature>
<feature type="compositionally biased region" description="Low complexity" evidence="1">
    <location>
        <begin position="11"/>
        <end position="20"/>
    </location>
</feature>
<reference evidence="2" key="1">
    <citation type="submission" date="2020-04" db="EMBL/GenBank/DDBJ databases">
        <title>Analysis of mating type loci in Filobasidium floriforme.</title>
        <authorList>
            <person name="Nowrousian M."/>
        </authorList>
    </citation>
    <scope>NUCLEOTIDE SEQUENCE</scope>
    <source>
        <strain evidence="2">CBS 6242</strain>
    </source>
</reference>
<dbReference type="Proteomes" id="UP000812966">
    <property type="component" value="Unassembled WGS sequence"/>
</dbReference>
<feature type="region of interest" description="Disordered" evidence="1">
    <location>
        <begin position="435"/>
        <end position="470"/>
    </location>
</feature>
<gene>
    <name evidence="2" type="ORF">FFLO_04848</name>
</gene>
<feature type="region of interest" description="Disordered" evidence="1">
    <location>
        <begin position="41"/>
        <end position="216"/>
    </location>
</feature>
<comment type="caution">
    <text evidence="2">The sequence shown here is derived from an EMBL/GenBank/DDBJ whole genome shotgun (WGS) entry which is preliminary data.</text>
</comment>
<feature type="compositionally biased region" description="Low complexity" evidence="1">
    <location>
        <begin position="140"/>
        <end position="151"/>
    </location>
</feature>
<feature type="region of interest" description="Disordered" evidence="1">
    <location>
        <begin position="377"/>
        <end position="411"/>
    </location>
</feature>
<feature type="compositionally biased region" description="Polar residues" evidence="1">
    <location>
        <begin position="159"/>
        <end position="176"/>
    </location>
</feature>
<proteinExistence type="predicted"/>
<protein>
    <recommendedName>
        <fullName evidence="4">BZIP domain-containing protein</fullName>
    </recommendedName>
</protein>
<feature type="compositionally biased region" description="Low complexity" evidence="1">
    <location>
        <begin position="87"/>
        <end position="96"/>
    </location>
</feature>
<sequence>MADDADGQRQGSSPGSSTSPLPIHSETSRQLFSILGLPLEDVNNVDSQSSTVTTINPESYTRKTPHSPLRSTWTSPSSISAPKDRSPPSLNSSPLSQIGVRTDGHGEHDNITPTSIESFEEQQQQHRYSLRGTPSSRVTSSGSGWRSFFRSPDMAEGSASRSTSLNNNDVTFSSPLSHRKHGRDRDDHEEDRDELEDSDEVGHDTAGTELEETQTDVPVQIQMQTLDPSLLNTTVADTLKREQSDEDSMDIGMDVFGSSKLDKQVMLFPESPTRTTDLELERETGPFAGPARGLKGRASHRILTRPSELGSKGLSKKDFDSQETIVPSDFHRQHMLQQSGSHLIGTSGSASTSRIWEPVDWENFSPHGEEVPTVHEGSMLLLPPPSSSPTSTSSPRHRPKPLENSSMRSTLGTRVGSEVYWNLFDGVPRYDQGPLSASTNSNSATSTTVDTSFSGTASTSTPASASASDGQHGIATNHLIQGFTGFTLPGMNTLSSDPEYDSDEAGGSSLMPLGNTQRPGSSGSAAYLSTFADPPNTNPAKRAGPIEIVVDDEGVAGMTEASEEGRTSVTGPIRSTRRSTRERRAVESVVYPSTAESSARPAKRAKRTKVAGPANKTNNHNEKYDSNNALLKPARPPGDRGQGRKPSSALASPEEPDSPMGDGNELRDPEEIAAKKARRREINRKSARTLREKRKAELESAWAVVDQLRDQVRVLTDEVRREREWRVVMQNELVNRGADLAAMGVDVNFAPAPLTQTSVISDMMMQVDSNSDSDA</sequence>
<evidence type="ECO:0000313" key="2">
    <source>
        <dbReference type="EMBL" id="KAG7530678.1"/>
    </source>
</evidence>
<dbReference type="AlphaFoldDB" id="A0A8K0JIE6"/>
<feature type="compositionally biased region" description="Low complexity" evidence="1">
    <location>
        <begin position="436"/>
        <end position="468"/>
    </location>
</feature>
<dbReference type="CDD" id="cd14686">
    <property type="entry name" value="bZIP"/>
    <property type="match status" value="1"/>
</dbReference>
<evidence type="ECO:0000313" key="3">
    <source>
        <dbReference type="Proteomes" id="UP000812966"/>
    </source>
</evidence>
<feature type="compositionally biased region" description="Acidic residues" evidence="1">
    <location>
        <begin position="187"/>
        <end position="199"/>
    </location>
</feature>
<name>A0A8K0JIE6_9TREE</name>
<evidence type="ECO:0000256" key="1">
    <source>
        <dbReference type="SAM" id="MobiDB-lite"/>
    </source>
</evidence>